<dbReference type="EMBL" id="FLQW01001299">
    <property type="protein sequence ID" value="SBS88924.1"/>
    <property type="molecule type" value="Genomic_DNA"/>
</dbReference>
<keyword evidence="4" id="KW-0677">Repeat</keyword>
<evidence type="ECO:0000256" key="3">
    <source>
        <dbReference type="ARBA" id="ARBA00022679"/>
    </source>
</evidence>
<dbReference type="InterPro" id="IPR032675">
    <property type="entry name" value="LRR_dom_sf"/>
</dbReference>
<dbReference type="InterPro" id="IPR001611">
    <property type="entry name" value="Leu-rich_rpt"/>
</dbReference>
<dbReference type="SUPFAM" id="SSF52058">
    <property type="entry name" value="L domain-like"/>
    <property type="match status" value="1"/>
</dbReference>
<dbReference type="PANTHER" id="PTHR11129">
    <property type="entry name" value="PROTEIN FARNESYLTRANSFERASE ALPHA SUBUNIT/RAB GERANYLGERANYL TRANSFERASE ALPHA SUBUNIT"/>
    <property type="match status" value="1"/>
</dbReference>
<dbReference type="Pfam" id="PF01239">
    <property type="entry name" value="PPTA"/>
    <property type="match status" value="2"/>
</dbReference>
<dbReference type="InterPro" id="IPR002088">
    <property type="entry name" value="Prenyl_trans_a"/>
</dbReference>
<evidence type="ECO:0000256" key="6">
    <source>
        <dbReference type="RuleBase" id="RU367120"/>
    </source>
</evidence>
<dbReference type="OrthoDB" id="1658at2759"/>
<dbReference type="AlphaFoldDB" id="A0A1A8WAB6"/>
<dbReference type="VEuPathDB" id="PlasmoDB:PmUG01_12074500"/>
<comment type="similarity">
    <text evidence="1 6">Belongs to the protein prenyltransferase subunit alpha family.</text>
</comment>
<reference evidence="8 10" key="3">
    <citation type="submission" date="2016-06" db="EMBL/GenBank/DDBJ databases">
        <authorList>
            <consortium name="Pathogen Informatics"/>
        </authorList>
    </citation>
    <scope>NUCLEOTIDE SEQUENCE [LARGE SCALE GENOMIC DNA]</scope>
</reference>
<dbReference type="GO" id="GO:0004663">
    <property type="term" value="F:Rab geranylgeranyltransferase activity"/>
    <property type="evidence" value="ECO:0007669"/>
    <property type="project" value="UniProtKB-UniRule"/>
</dbReference>
<evidence type="ECO:0000256" key="4">
    <source>
        <dbReference type="ARBA" id="ARBA00022737"/>
    </source>
</evidence>
<dbReference type="PROSITE" id="PS51450">
    <property type="entry name" value="LRR"/>
    <property type="match status" value="1"/>
</dbReference>
<dbReference type="PROSITE" id="PS51147">
    <property type="entry name" value="PFTA"/>
    <property type="match status" value="2"/>
</dbReference>
<gene>
    <name evidence="8" type="primary">PmUG01_12074500</name>
    <name evidence="7" type="ORF">PMALA_024300</name>
    <name evidence="8" type="ORF">PMUG01_12074500</name>
</gene>
<evidence type="ECO:0000313" key="10">
    <source>
        <dbReference type="Proteomes" id="UP000219813"/>
    </source>
</evidence>
<dbReference type="EC" id="2.5.1.60" evidence="6"/>
<dbReference type="GeneID" id="39870733"/>
<dbReference type="GO" id="GO:0005968">
    <property type="term" value="C:Rab-protein geranylgeranyltransferase complex"/>
    <property type="evidence" value="ECO:0007669"/>
    <property type="project" value="TreeGrafter"/>
</dbReference>
<dbReference type="Proteomes" id="UP000078597">
    <property type="component" value="Unassembled WGS sequence"/>
</dbReference>
<dbReference type="KEGG" id="pmal:PMUG01_12074500"/>
<comment type="catalytic activity">
    <reaction evidence="5 6">
        <text>geranylgeranyl diphosphate + L-cysteinyl-[protein] = S-geranylgeranyl-L-cysteinyl-[protein] + diphosphate</text>
        <dbReference type="Rhea" id="RHEA:21240"/>
        <dbReference type="Rhea" id="RHEA-COMP:10131"/>
        <dbReference type="Rhea" id="RHEA-COMP:11537"/>
        <dbReference type="ChEBI" id="CHEBI:29950"/>
        <dbReference type="ChEBI" id="CHEBI:33019"/>
        <dbReference type="ChEBI" id="CHEBI:57533"/>
        <dbReference type="ChEBI" id="CHEBI:86021"/>
        <dbReference type="EC" id="2.5.1.60"/>
    </reaction>
</comment>
<dbReference type="GO" id="GO:0097354">
    <property type="term" value="P:prenylation"/>
    <property type="evidence" value="ECO:0007669"/>
    <property type="project" value="UniProtKB-UniRule"/>
</dbReference>
<reference evidence="7" key="1">
    <citation type="submission" date="2016-05" db="EMBL/GenBank/DDBJ databases">
        <authorList>
            <person name="Lavstsen T."/>
            <person name="Jespersen J.S."/>
        </authorList>
    </citation>
    <scope>NUCLEOTIDE SEQUENCE [LARGE SCALE GENOMIC DNA]</scope>
</reference>
<evidence type="ECO:0000256" key="2">
    <source>
        <dbReference type="ARBA" id="ARBA00022602"/>
    </source>
</evidence>
<comment type="function">
    <text evidence="6">Catalyzes the transfer of a geranyl-geranyl moiety from geranyl-geranyl pyrophosphate to cysteines occuring in specific C-terminal amino acid sequences.</text>
</comment>
<dbReference type="EMBL" id="LT594633">
    <property type="protein sequence ID" value="SCO94147.1"/>
    <property type="molecule type" value="Genomic_DNA"/>
</dbReference>
<dbReference type="Gene3D" id="1.25.40.120">
    <property type="entry name" value="Protein prenylyltransferase"/>
    <property type="match status" value="2"/>
</dbReference>
<evidence type="ECO:0000313" key="8">
    <source>
        <dbReference type="EMBL" id="SCO94147.1"/>
    </source>
</evidence>
<dbReference type="Gene3D" id="2.60.40.1130">
    <property type="entry name" value="Rab geranylgeranyltransferase alpha-subunit, insert domain"/>
    <property type="match status" value="1"/>
</dbReference>
<dbReference type="Gene3D" id="3.80.10.10">
    <property type="entry name" value="Ribonuclease Inhibitor"/>
    <property type="match status" value="1"/>
</dbReference>
<sequence>MHGRRANNSKDENIKLEKVKELIPLVNDLIKKKRANIYEKEYVDITTAILKKCPYLQTLWNYRREYFESIKDEYVNVNVDTNDVKEDADKKNCSKQRLNELKKMMQNENIMIEEILSRFNKCNELWFHKLWVVKYCLKNNLTNIQDLLEELKYCKGSFYKDDRNYHCWNYRSYVIACIYISIRKNEREKVGGNNRVEQNESNNVIAQDCNNFNVHRLNYELSKELIEHNFSNFSAWFLKYSLKESFININDELNLIKNAIFTDPFDQSLWEFYRWFLFQKGNYKEEIFFILLQDNSIYFFFQNLVKVNVDKSKCYNLNSEEISGVWNKQLITMNNPLDNLESYVYIFKANEKFSLSHFTYLKFSLYYFKYNIYEHDKINYGKNILQDLLTGCDYSLKEENQFEYSIVYEINFQYFSKNEHFKLLQDYNNKNRKSCRFSSKKDCTNIYASLYEYINYSNILLSTARNMDFGLLQSELEQINELLYLESNCKFALFTKFEILKRLEKFDQMFQLLELLKNVDHIRVQYYNDWEVELRIQKKIYNYYQDSEIDDSNKVLDLSGLNIDRIDYPLMIEAFFIPKINLSNNLISVSCTGKFTVNFLYNLKELDLSNNKIKNFVNLMKNLYNLKLLKKLDVSNNDLVNFDEDLDNFEFVILPILKEINIMDSNISTLLNQKYKDKSKLNTFDVVRDKHKMVLSR</sequence>
<organism evidence="7 9">
    <name type="scientific">Plasmodium malariae</name>
    <dbReference type="NCBI Taxonomy" id="5858"/>
    <lineage>
        <taxon>Eukaryota</taxon>
        <taxon>Sar</taxon>
        <taxon>Alveolata</taxon>
        <taxon>Apicomplexa</taxon>
        <taxon>Aconoidasida</taxon>
        <taxon>Haemosporida</taxon>
        <taxon>Plasmodiidae</taxon>
        <taxon>Plasmodium</taxon>
        <taxon>Plasmodium (Plasmodium)</taxon>
    </lineage>
</organism>
<dbReference type="Proteomes" id="UP000219813">
    <property type="component" value="Chromosome 12"/>
</dbReference>
<accession>A0A1A8WAB6</accession>
<dbReference type="OMA" id="WEFYRWF"/>
<dbReference type="PANTHER" id="PTHR11129:SF2">
    <property type="entry name" value="GERANYLGERANYL TRANSFERASE TYPE-2 SUBUNIT ALPHA"/>
    <property type="match status" value="1"/>
</dbReference>
<name>A0A1A8WAB6_PLAMA</name>
<dbReference type="SUPFAM" id="SSF48439">
    <property type="entry name" value="Protein prenylyltransferase"/>
    <property type="match status" value="1"/>
</dbReference>
<keyword evidence="10" id="KW-1185">Reference proteome</keyword>
<proteinExistence type="inferred from homology"/>
<evidence type="ECO:0000256" key="5">
    <source>
        <dbReference type="ARBA" id="ARBA00047658"/>
    </source>
</evidence>
<evidence type="ECO:0000313" key="9">
    <source>
        <dbReference type="Proteomes" id="UP000078597"/>
    </source>
</evidence>
<keyword evidence="3 6" id="KW-0808">Transferase</keyword>
<reference evidence="9" key="2">
    <citation type="submission" date="2016-05" db="EMBL/GenBank/DDBJ databases">
        <authorList>
            <person name="Naeem Raeece"/>
        </authorList>
    </citation>
    <scope>NUCLEOTIDE SEQUENCE [LARGE SCALE GENOMIC DNA]</scope>
</reference>
<evidence type="ECO:0000256" key="1">
    <source>
        <dbReference type="ARBA" id="ARBA00006734"/>
    </source>
</evidence>
<keyword evidence="2 6" id="KW-0637">Prenyltransferase</keyword>
<evidence type="ECO:0000313" key="7">
    <source>
        <dbReference type="EMBL" id="SBS88924.1"/>
    </source>
</evidence>
<protein>
    <recommendedName>
        <fullName evidence="6">Geranylgeranyl transferase type-2 subunit alpha</fullName>
        <ecNumber evidence="6">2.5.1.60</ecNumber>
    </recommendedName>
    <alternativeName>
        <fullName evidence="6">Geranylgeranyl transferase type II subunit alpha</fullName>
    </alternativeName>
</protein>
<dbReference type="RefSeq" id="XP_028863423.1">
    <property type="nucleotide sequence ID" value="XM_029006989.1"/>
</dbReference>